<sequence length="343" mass="38635">MRYCHFKKIQFSQNRIRRPVRIITGAPESGCRGIRILFYLLLTALLFPPGVTPGEVLQIDADQQIRFAEHYFSAGEYEKAVAEYERFIHFFPDDARVGQAMYQIGLAHFKAKKYQKAVDALMTLTDRIGQPGHQPASDTVYAACYLISACYEKMGTPGQSIVNLRNLIVVTDDPQVRDESHYRVGWIFLEAGEWENAMSAFGQIRQENQEKYRLKQLEAELNRIGEIPRKSPELAGALSIIPGAGYLYCGRYYDALTALILNGGLMIGAYKAFDNDNPALGSLAAIVGIGFYSGSIYGSVSSAHKYNQDSTRRFIDRLKQNTRIHLSAAPEKRGFILSFHYSF</sequence>
<organism evidence="2 3">
    <name type="scientific">Desulfonema ishimotonii</name>
    <dbReference type="NCBI Taxonomy" id="45657"/>
    <lineage>
        <taxon>Bacteria</taxon>
        <taxon>Pseudomonadati</taxon>
        <taxon>Thermodesulfobacteriota</taxon>
        <taxon>Desulfobacteria</taxon>
        <taxon>Desulfobacterales</taxon>
        <taxon>Desulfococcaceae</taxon>
        <taxon>Desulfonema</taxon>
    </lineage>
</organism>
<dbReference type="PROSITE" id="PS50005">
    <property type="entry name" value="TPR"/>
    <property type="match status" value="1"/>
</dbReference>
<protein>
    <recommendedName>
        <fullName evidence="4">Outer membrane lipoprotein BamD-like domain-containing protein</fullName>
    </recommendedName>
</protein>
<dbReference type="Pfam" id="PF13174">
    <property type="entry name" value="TPR_6"/>
    <property type="match status" value="2"/>
</dbReference>
<dbReference type="Gene3D" id="1.25.40.10">
    <property type="entry name" value="Tetratricopeptide repeat domain"/>
    <property type="match status" value="2"/>
</dbReference>
<dbReference type="InterPro" id="IPR019734">
    <property type="entry name" value="TPR_rpt"/>
</dbReference>
<evidence type="ECO:0000313" key="2">
    <source>
        <dbReference type="EMBL" id="GBC64055.1"/>
    </source>
</evidence>
<proteinExistence type="predicted"/>
<comment type="caution">
    <text evidence="2">The sequence shown here is derived from an EMBL/GenBank/DDBJ whole genome shotgun (WGS) entry which is preliminary data.</text>
</comment>
<dbReference type="Proteomes" id="UP000288096">
    <property type="component" value="Unassembled WGS sequence"/>
</dbReference>
<dbReference type="InterPro" id="IPR011990">
    <property type="entry name" value="TPR-like_helical_dom_sf"/>
</dbReference>
<reference evidence="3" key="1">
    <citation type="submission" date="2017-11" db="EMBL/GenBank/DDBJ databases">
        <authorList>
            <person name="Watanabe M."/>
            <person name="Kojima H."/>
        </authorList>
    </citation>
    <scope>NUCLEOTIDE SEQUENCE [LARGE SCALE GENOMIC DNA]</scope>
    <source>
        <strain evidence="3">Tokyo 01</strain>
    </source>
</reference>
<evidence type="ECO:0000313" key="3">
    <source>
        <dbReference type="Proteomes" id="UP000288096"/>
    </source>
</evidence>
<dbReference type="SUPFAM" id="SSF48452">
    <property type="entry name" value="TPR-like"/>
    <property type="match status" value="1"/>
</dbReference>
<evidence type="ECO:0008006" key="4">
    <source>
        <dbReference type="Google" id="ProtNLM"/>
    </source>
</evidence>
<dbReference type="SMART" id="SM00028">
    <property type="entry name" value="TPR"/>
    <property type="match status" value="3"/>
</dbReference>
<keyword evidence="3" id="KW-1185">Reference proteome</keyword>
<keyword evidence="1" id="KW-0802">TPR repeat</keyword>
<dbReference type="EMBL" id="BEXT01000001">
    <property type="protein sequence ID" value="GBC64055.1"/>
    <property type="molecule type" value="Genomic_DNA"/>
</dbReference>
<name>A0A401G4J7_9BACT</name>
<gene>
    <name evidence="2" type="ORF">DENIS_5056</name>
</gene>
<evidence type="ECO:0000256" key="1">
    <source>
        <dbReference type="PROSITE-ProRule" id="PRU00339"/>
    </source>
</evidence>
<dbReference type="AlphaFoldDB" id="A0A401G4J7"/>
<accession>A0A401G4J7</accession>
<feature type="repeat" description="TPR" evidence="1">
    <location>
        <begin position="61"/>
        <end position="94"/>
    </location>
</feature>
<reference evidence="3" key="2">
    <citation type="submission" date="2019-01" db="EMBL/GenBank/DDBJ databases">
        <title>Genome sequence of Desulfonema ishimotonii strain Tokyo 01.</title>
        <authorList>
            <person name="Fukui M."/>
        </authorList>
    </citation>
    <scope>NUCLEOTIDE SEQUENCE [LARGE SCALE GENOMIC DNA]</scope>
    <source>
        <strain evidence="3">Tokyo 01</strain>
    </source>
</reference>